<evidence type="ECO:0000313" key="1">
    <source>
        <dbReference type="EMBL" id="KKQ37066.1"/>
    </source>
</evidence>
<comment type="caution">
    <text evidence="1">The sequence shown here is derived from an EMBL/GenBank/DDBJ whole genome shotgun (WGS) entry which is preliminary data.</text>
</comment>
<sequence length="103" mass="12257">MNKKQKNDYFDEFPLDDYEKELEEFLGKGKFVPVKNFEKRKKDLQEAAKNFLELQKTKRITLRVKNEDIIKVKARAKKVNIPYQRLLNALIHKFAEGETSINI</sequence>
<protein>
    <recommendedName>
        <fullName evidence="3">Antitoxin</fullName>
    </recommendedName>
</protein>
<dbReference type="STRING" id="1618545.US53_C0029G0015"/>
<dbReference type="Proteomes" id="UP000034591">
    <property type="component" value="Unassembled WGS sequence"/>
</dbReference>
<evidence type="ECO:0000313" key="2">
    <source>
        <dbReference type="Proteomes" id="UP000034591"/>
    </source>
</evidence>
<evidence type="ECO:0008006" key="3">
    <source>
        <dbReference type="Google" id="ProtNLM"/>
    </source>
</evidence>
<dbReference type="PATRIC" id="fig|1618545.3.peg.459"/>
<dbReference type="EMBL" id="LBTI01000029">
    <property type="protein sequence ID" value="KKQ37066.1"/>
    <property type="molecule type" value="Genomic_DNA"/>
</dbReference>
<reference evidence="1 2" key="1">
    <citation type="journal article" date="2015" name="Nature">
        <title>rRNA introns, odd ribosomes, and small enigmatic genomes across a large radiation of phyla.</title>
        <authorList>
            <person name="Brown C.T."/>
            <person name="Hug L.A."/>
            <person name="Thomas B.C."/>
            <person name="Sharon I."/>
            <person name="Castelle C.J."/>
            <person name="Singh A."/>
            <person name="Wilkins M.J."/>
            <person name="Williams K.H."/>
            <person name="Banfield J.F."/>
        </authorList>
    </citation>
    <scope>NUCLEOTIDE SEQUENCE [LARGE SCALE GENOMIC DNA]</scope>
</reference>
<gene>
    <name evidence="1" type="ORF">US53_C0029G0015</name>
</gene>
<dbReference type="AlphaFoldDB" id="A0A0G0K8Y4"/>
<accession>A0A0G0K8Y4</accession>
<organism evidence="1 2">
    <name type="scientific">Candidatus Woesebacteria bacterium GW2011_GWA1_37_7</name>
    <dbReference type="NCBI Taxonomy" id="1618545"/>
    <lineage>
        <taxon>Bacteria</taxon>
        <taxon>Candidatus Woeseibacteriota</taxon>
    </lineage>
</organism>
<proteinExistence type="predicted"/>
<name>A0A0G0K8Y4_9BACT</name>